<keyword evidence="2" id="KW-1185">Reference proteome</keyword>
<evidence type="ECO:0000313" key="1">
    <source>
        <dbReference type="EMBL" id="KAF6021177.1"/>
    </source>
</evidence>
<organism evidence="1 2">
    <name type="scientific">Bugula neritina</name>
    <name type="common">Brown bryozoan</name>
    <name type="synonym">Sertularia neritina</name>
    <dbReference type="NCBI Taxonomy" id="10212"/>
    <lineage>
        <taxon>Eukaryota</taxon>
        <taxon>Metazoa</taxon>
        <taxon>Spiralia</taxon>
        <taxon>Lophotrochozoa</taxon>
        <taxon>Bryozoa</taxon>
        <taxon>Gymnolaemata</taxon>
        <taxon>Cheilostomatida</taxon>
        <taxon>Flustrina</taxon>
        <taxon>Buguloidea</taxon>
        <taxon>Bugulidae</taxon>
        <taxon>Bugula</taxon>
    </lineage>
</organism>
<evidence type="ECO:0000313" key="2">
    <source>
        <dbReference type="Proteomes" id="UP000593567"/>
    </source>
</evidence>
<dbReference type="Proteomes" id="UP000593567">
    <property type="component" value="Unassembled WGS sequence"/>
</dbReference>
<proteinExistence type="predicted"/>
<gene>
    <name evidence="1" type="ORF">EB796_020513</name>
</gene>
<accession>A0A7J7J5N5</accession>
<dbReference type="AlphaFoldDB" id="A0A7J7J5N5"/>
<protein>
    <submittedName>
        <fullName evidence="1">Uncharacterized protein</fullName>
    </submittedName>
</protein>
<name>A0A7J7J5N5_BUGNE</name>
<reference evidence="1" key="1">
    <citation type="submission" date="2020-06" db="EMBL/GenBank/DDBJ databases">
        <title>Draft genome of Bugula neritina, a colonial animal packing powerful symbionts and potential medicines.</title>
        <authorList>
            <person name="Rayko M."/>
        </authorList>
    </citation>
    <scope>NUCLEOTIDE SEQUENCE [LARGE SCALE GENOMIC DNA]</scope>
    <source>
        <strain evidence="1">Kwan_BN1</strain>
    </source>
</reference>
<dbReference type="EMBL" id="VXIV02003104">
    <property type="protein sequence ID" value="KAF6021177.1"/>
    <property type="molecule type" value="Genomic_DNA"/>
</dbReference>
<sequence>MAVKTRSVFQQAIQSKHILVVCCRKQTQHELPCCVSSCHLHDSLHRFSFFSLDYKLLKVQKALSSQRLFLNVWLVGCLVLRI</sequence>
<comment type="caution">
    <text evidence="1">The sequence shown here is derived from an EMBL/GenBank/DDBJ whole genome shotgun (WGS) entry which is preliminary data.</text>
</comment>